<feature type="region of interest" description="Disordered" evidence="1">
    <location>
        <begin position="1"/>
        <end position="43"/>
    </location>
</feature>
<comment type="caution">
    <text evidence="2">The sequence shown here is derived from an EMBL/GenBank/DDBJ whole genome shotgun (WGS) entry which is preliminary data.</text>
</comment>
<reference evidence="2" key="2">
    <citation type="submission" date="2021-01" db="EMBL/GenBank/DDBJ databases">
        <authorList>
            <person name="Schikora-Tamarit M.A."/>
        </authorList>
    </citation>
    <scope>NUCLEOTIDE SEQUENCE</scope>
    <source>
        <strain evidence="2">CBS2887</strain>
    </source>
</reference>
<proteinExistence type="predicted"/>
<accession>A0A9P8Q1I4</accession>
<gene>
    <name evidence="2" type="ORF">WICPIJ_007544</name>
</gene>
<evidence type="ECO:0000313" key="3">
    <source>
        <dbReference type="Proteomes" id="UP000774326"/>
    </source>
</evidence>
<sequence>MQTQKDTETTTVSIYPGNNTTEMFSETSMISPKPDSPSSGAVSSLFEDSMKEIGSLFTFNSSIIPTTATTGIKHSQKRPRDLVCKPSQTKKHKHSAEPSSMFNVRTRHLRTTSEDSSSESFNSYNPQLKIRSLFPSNNIKPLKTSNGIYDDYKTQYQYLKDLTDDKINYYLNFDFDHSDNENVEIMGQIPRSLELSIPPC</sequence>
<dbReference type="AlphaFoldDB" id="A0A9P8Q1I4"/>
<organism evidence="2 3">
    <name type="scientific">Wickerhamomyces pijperi</name>
    <name type="common">Yeast</name>
    <name type="synonym">Pichia pijperi</name>
    <dbReference type="NCBI Taxonomy" id="599730"/>
    <lineage>
        <taxon>Eukaryota</taxon>
        <taxon>Fungi</taxon>
        <taxon>Dikarya</taxon>
        <taxon>Ascomycota</taxon>
        <taxon>Saccharomycotina</taxon>
        <taxon>Saccharomycetes</taxon>
        <taxon>Phaffomycetales</taxon>
        <taxon>Wickerhamomycetaceae</taxon>
        <taxon>Wickerhamomyces</taxon>
    </lineage>
</organism>
<protein>
    <submittedName>
        <fullName evidence="2">Uncharacterized protein</fullName>
    </submittedName>
</protein>
<name>A0A9P8Q1I4_WICPI</name>
<dbReference type="EMBL" id="JAEUBG010004410">
    <property type="protein sequence ID" value="KAH3681465.1"/>
    <property type="molecule type" value="Genomic_DNA"/>
</dbReference>
<feature type="region of interest" description="Disordered" evidence="1">
    <location>
        <begin position="71"/>
        <end position="99"/>
    </location>
</feature>
<evidence type="ECO:0000313" key="2">
    <source>
        <dbReference type="EMBL" id="KAH3681465.1"/>
    </source>
</evidence>
<reference evidence="2" key="1">
    <citation type="journal article" date="2021" name="Open Biol.">
        <title>Shared evolutionary footprints suggest mitochondrial oxidative damage underlies multiple complex I losses in fungi.</title>
        <authorList>
            <person name="Schikora-Tamarit M.A."/>
            <person name="Marcet-Houben M."/>
            <person name="Nosek J."/>
            <person name="Gabaldon T."/>
        </authorList>
    </citation>
    <scope>NUCLEOTIDE SEQUENCE</scope>
    <source>
        <strain evidence="2">CBS2887</strain>
    </source>
</reference>
<feature type="compositionally biased region" description="Polar residues" evidence="1">
    <location>
        <begin position="9"/>
        <end position="42"/>
    </location>
</feature>
<evidence type="ECO:0000256" key="1">
    <source>
        <dbReference type="SAM" id="MobiDB-lite"/>
    </source>
</evidence>
<keyword evidence="3" id="KW-1185">Reference proteome</keyword>
<dbReference type="Proteomes" id="UP000774326">
    <property type="component" value="Unassembled WGS sequence"/>
</dbReference>